<dbReference type="AlphaFoldDB" id="A0A1T5EKH5"/>
<sequence>METLKSNWLATSLLSILFLVLVLFVANATESKETPKKEKALTTVVFRYTPPATDPYTEANVKNTANWTPALSACPTPTGTEDAPCSIAVPLANTVGGNGLQIDPLKVSIQTEESKDEDTHRVMEASDEEEYQSPINKTLTP</sequence>
<dbReference type="RefSeq" id="WP_079643562.1">
    <property type="nucleotide sequence ID" value="NZ_FUZF01000011.1"/>
</dbReference>
<feature type="region of interest" description="Disordered" evidence="1">
    <location>
        <begin position="109"/>
        <end position="141"/>
    </location>
</feature>
<dbReference type="EMBL" id="FUZF01000011">
    <property type="protein sequence ID" value="SKB84513.1"/>
    <property type="molecule type" value="Genomic_DNA"/>
</dbReference>
<organism evidence="2 3">
    <name type="scientific">Sphingobacterium nematocida</name>
    <dbReference type="NCBI Taxonomy" id="1513896"/>
    <lineage>
        <taxon>Bacteria</taxon>
        <taxon>Pseudomonadati</taxon>
        <taxon>Bacteroidota</taxon>
        <taxon>Sphingobacteriia</taxon>
        <taxon>Sphingobacteriales</taxon>
        <taxon>Sphingobacteriaceae</taxon>
        <taxon>Sphingobacterium</taxon>
    </lineage>
</organism>
<evidence type="ECO:0000313" key="3">
    <source>
        <dbReference type="Proteomes" id="UP000190150"/>
    </source>
</evidence>
<protein>
    <submittedName>
        <fullName evidence="2">Uncharacterized protein</fullName>
    </submittedName>
</protein>
<dbReference type="OrthoDB" id="710831at2"/>
<gene>
    <name evidence="2" type="ORF">SAMN05660841_02664</name>
</gene>
<evidence type="ECO:0000256" key="1">
    <source>
        <dbReference type="SAM" id="MobiDB-lite"/>
    </source>
</evidence>
<proteinExistence type="predicted"/>
<keyword evidence="3" id="KW-1185">Reference proteome</keyword>
<accession>A0A1T5EKH5</accession>
<name>A0A1T5EKH5_9SPHI</name>
<dbReference type="Proteomes" id="UP000190150">
    <property type="component" value="Unassembled WGS sequence"/>
</dbReference>
<reference evidence="3" key="1">
    <citation type="submission" date="2017-02" db="EMBL/GenBank/DDBJ databases">
        <authorList>
            <person name="Varghese N."/>
            <person name="Submissions S."/>
        </authorList>
    </citation>
    <scope>NUCLEOTIDE SEQUENCE [LARGE SCALE GENOMIC DNA]</scope>
    <source>
        <strain evidence="3">DSM 24091</strain>
    </source>
</reference>
<evidence type="ECO:0000313" key="2">
    <source>
        <dbReference type="EMBL" id="SKB84513.1"/>
    </source>
</evidence>